<dbReference type="InterPro" id="IPR039498">
    <property type="entry name" value="NTP_transf_5"/>
</dbReference>
<gene>
    <name evidence="1" type="ORF">CNX65_22795</name>
</gene>
<keyword evidence="2" id="KW-1185">Reference proteome</keyword>
<evidence type="ECO:0000313" key="2">
    <source>
        <dbReference type="Proteomes" id="UP000218505"/>
    </source>
</evidence>
<protein>
    <recommendedName>
        <fullName evidence="3">Nucleotidyltransferase family protein</fullName>
    </recommendedName>
</protein>
<name>A0A290Z9Q1_9PSEU</name>
<dbReference type="AlphaFoldDB" id="A0A290Z9Q1"/>
<accession>A0A290Z9Q1</accession>
<evidence type="ECO:0008006" key="3">
    <source>
        <dbReference type="Google" id="ProtNLM"/>
    </source>
</evidence>
<proteinExistence type="predicted"/>
<dbReference type="KEGG" id="apre:CNX65_22795"/>
<sequence>MAHQSIEAEFVLRAARPTLDEDEVAAVRDLASGVEDAERWPHVVDQAYRHHLLPLLGRNVVRHGLHPRPPGANTAFRYEELFTAVYQANQVRNEALLRELEAVLRELARHGVHPLLRKGLVLTQEVYQDLGSRRSYDIDLMIEPEQVPVLKEVMPALGYATGTVSANRRVVEPRSRAEAAYWAMHVPNLSFRRQTSERFANGFVIDVLLDQFLPGSGYHLPAGGLTERGRPIRVYGVPTRAFDHEEMLVDLATHLFKEATSLHYVQIGKDLTLAKFLDIAGYATTQPVDWDRFGALCARYGIEEPVHYALHYTETVYPGSIPGHVLESTRPDDTGFLREIGTVDKDVHRWQEDFLHRLFDPTRARRAAPSRAPL</sequence>
<evidence type="ECO:0000313" key="1">
    <source>
        <dbReference type="EMBL" id="ATE55760.1"/>
    </source>
</evidence>
<dbReference type="EMBL" id="CP023445">
    <property type="protein sequence ID" value="ATE55760.1"/>
    <property type="molecule type" value="Genomic_DNA"/>
</dbReference>
<dbReference type="Proteomes" id="UP000218505">
    <property type="component" value="Chromosome"/>
</dbReference>
<reference evidence="1" key="1">
    <citation type="submission" date="2017-09" db="EMBL/GenBank/DDBJ databases">
        <title>Complete Genome Sequence of ansamitocin-producing Bacterium Actinosynnema pretiosum X47.</title>
        <authorList>
            <person name="Cao G."/>
            <person name="Zong G."/>
            <person name="Zhong C."/>
            <person name="Fu J."/>
        </authorList>
    </citation>
    <scope>NUCLEOTIDE SEQUENCE [LARGE SCALE GENOMIC DNA]</scope>
    <source>
        <strain evidence="1">X47</strain>
    </source>
</reference>
<organism evidence="1 2">
    <name type="scientific">Actinosynnema pretiosum</name>
    <dbReference type="NCBI Taxonomy" id="42197"/>
    <lineage>
        <taxon>Bacteria</taxon>
        <taxon>Bacillati</taxon>
        <taxon>Actinomycetota</taxon>
        <taxon>Actinomycetes</taxon>
        <taxon>Pseudonocardiales</taxon>
        <taxon>Pseudonocardiaceae</taxon>
        <taxon>Actinosynnema</taxon>
    </lineage>
</organism>
<dbReference type="Pfam" id="PF14907">
    <property type="entry name" value="NTP_transf_5"/>
    <property type="match status" value="1"/>
</dbReference>
<dbReference type="RefSeq" id="WP_096495591.1">
    <property type="nucleotide sequence ID" value="NZ_CP023445.1"/>
</dbReference>